<evidence type="ECO:0008006" key="4">
    <source>
        <dbReference type="Google" id="ProtNLM"/>
    </source>
</evidence>
<feature type="region of interest" description="Disordered" evidence="1">
    <location>
        <begin position="262"/>
        <end position="343"/>
    </location>
</feature>
<feature type="compositionally biased region" description="Basic and acidic residues" evidence="1">
    <location>
        <begin position="418"/>
        <end position="436"/>
    </location>
</feature>
<feature type="region of interest" description="Disordered" evidence="1">
    <location>
        <begin position="793"/>
        <end position="813"/>
    </location>
</feature>
<keyword evidence="3" id="KW-1185">Reference proteome</keyword>
<feature type="compositionally biased region" description="Polar residues" evidence="1">
    <location>
        <begin position="962"/>
        <end position="976"/>
    </location>
</feature>
<feature type="compositionally biased region" description="Low complexity" evidence="1">
    <location>
        <begin position="236"/>
        <end position="245"/>
    </location>
</feature>
<evidence type="ECO:0000313" key="2">
    <source>
        <dbReference type="EnsemblPlants" id="Kaladp1228s0009.1.v1.1"/>
    </source>
</evidence>
<feature type="compositionally biased region" description="Acidic residues" evidence="1">
    <location>
        <begin position="86"/>
        <end position="107"/>
    </location>
</feature>
<dbReference type="Gramene" id="Kaladp1228s0009.1.v1.1">
    <property type="protein sequence ID" value="Kaladp1228s0009.1.v1.1"/>
    <property type="gene ID" value="Kaladp1228s0009.v1.1"/>
</dbReference>
<dbReference type="InterPro" id="IPR039317">
    <property type="entry name" value="TIC"/>
</dbReference>
<dbReference type="EnsemblPlants" id="Kaladp1228s0009.1.v1.1">
    <property type="protein sequence ID" value="Kaladp1228s0009.1.v1.1"/>
    <property type="gene ID" value="Kaladp1228s0009.v1.1"/>
</dbReference>
<dbReference type="GO" id="GO:0042752">
    <property type="term" value="P:regulation of circadian rhythm"/>
    <property type="evidence" value="ECO:0007669"/>
    <property type="project" value="InterPro"/>
</dbReference>
<feature type="compositionally biased region" description="Basic and acidic residues" evidence="1">
    <location>
        <begin position="75"/>
        <end position="85"/>
    </location>
</feature>
<feature type="compositionally biased region" description="Polar residues" evidence="1">
    <location>
        <begin position="1395"/>
        <end position="1411"/>
    </location>
</feature>
<feature type="compositionally biased region" description="Polar residues" evidence="1">
    <location>
        <begin position="800"/>
        <end position="813"/>
    </location>
</feature>
<evidence type="ECO:0000313" key="3">
    <source>
        <dbReference type="Proteomes" id="UP000594263"/>
    </source>
</evidence>
<feature type="compositionally biased region" description="Low complexity" evidence="1">
    <location>
        <begin position="1178"/>
        <end position="1199"/>
    </location>
</feature>
<feature type="compositionally biased region" description="Basic residues" evidence="1">
    <location>
        <begin position="219"/>
        <end position="234"/>
    </location>
</feature>
<feature type="compositionally biased region" description="Low complexity" evidence="1">
    <location>
        <begin position="1452"/>
        <end position="1465"/>
    </location>
</feature>
<name>A0A7N0VLL1_KALFE</name>
<feature type="compositionally biased region" description="Polar residues" evidence="1">
    <location>
        <begin position="1002"/>
        <end position="1016"/>
    </location>
</feature>
<feature type="compositionally biased region" description="Polar residues" evidence="1">
    <location>
        <begin position="932"/>
        <end position="955"/>
    </location>
</feature>
<feature type="region of interest" description="Disordered" evidence="1">
    <location>
        <begin position="567"/>
        <end position="596"/>
    </location>
</feature>
<feature type="compositionally biased region" description="Low complexity" evidence="1">
    <location>
        <begin position="1358"/>
        <end position="1384"/>
    </location>
</feature>
<dbReference type="PANTHER" id="PTHR34798">
    <property type="entry name" value="PROTEIN TIME FOR COFFEE"/>
    <property type="match status" value="1"/>
</dbReference>
<dbReference type="Proteomes" id="UP000594263">
    <property type="component" value="Unplaced"/>
</dbReference>
<feature type="compositionally biased region" description="Low complexity" evidence="1">
    <location>
        <begin position="1412"/>
        <end position="1424"/>
    </location>
</feature>
<feature type="region of interest" description="Disordered" evidence="1">
    <location>
        <begin position="1153"/>
        <end position="1222"/>
    </location>
</feature>
<evidence type="ECO:0000256" key="1">
    <source>
        <dbReference type="SAM" id="MobiDB-lite"/>
    </source>
</evidence>
<feature type="compositionally biased region" description="Low complexity" evidence="1">
    <location>
        <begin position="281"/>
        <end position="310"/>
    </location>
</feature>
<feature type="compositionally biased region" description="Low complexity" evidence="1">
    <location>
        <begin position="1477"/>
        <end position="1498"/>
    </location>
</feature>
<feature type="compositionally biased region" description="Polar residues" evidence="1">
    <location>
        <begin position="190"/>
        <end position="205"/>
    </location>
</feature>
<dbReference type="OMA" id="CNISLMP"/>
<proteinExistence type="predicted"/>
<feature type="compositionally biased region" description="Basic and acidic residues" evidence="1">
    <location>
        <begin position="42"/>
        <end position="65"/>
    </location>
</feature>
<feature type="region of interest" description="Disordered" evidence="1">
    <location>
        <begin position="1"/>
        <end position="248"/>
    </location>
</feature>
<feature type="compositionally biased region" description="Low complexity" evidence="1">
    <location>
        <begin position="874"/>
        <end position="888"/>
    </location>
</feature>
<dbReference type="PANTHER" id="PTHR34798:SF2">
    <property type="entry name" value="PROTEIN TIME FOR COFFEE"/>
    <property type="match status" value="1"/>
</dbReference>
<feature type="compositionally biased region" description="Polar residues" evidence="1">
    <location>
        <begin position="910"/>
        <end position="924"/>
    </location>
</feature>
<feature type="compositionally biased region" description="Low complexity" evidence="1">
    <location>
        <begin position="120"/>
        <end position="130"/>
    </location>
</feature>
<organism evidence="2 3">
    <name type="scientific">Kalanchoe fedtschenkoi</name>
    <name type="common">Lavender scallops</name>
    <name type="synonym">South American air plant</name>
    <dbReference type="NCBI Taxonomy" id="63787"/>
    <lineage>
        <taxon>Eukaryota</taxon>
        <taxon>Viridiplantae</taxon>
        <taxon>Streptophyta</taxon>
        <taxon>Embryophyta</taxon>
        <taxon>Tracheophyta</taxon>
        <taxon>Spermatophyta</taxon>
        <taxon>Magnoliopsida</taxon>
        <taxon>eudicotyledons</taxon>
        <taxon>Gunneridae</taxon>
        <taxon>Pentapetalae</taxon>
        <taxon>Saxifragales</taxon>
        <taxon>Crassulaceae</taxon>
        <taxon>Kalanchoe</taxon>
    </lineage>
</organism>
<feature type="compositionally biased region" description="Low complexity" evidence="1">
    <location>
        <begin position="1240"/>
        <end position="1258"/>
    </location>
</feature>
<feature type="region of interest" description="Disordered" evidence="1">
    <location>
        <begin position="710"/>
        <end position="742"/>
    </location>
</feature>
<feature type="region of interest" description="Disordered" evidence="1">
    <location>
        <begin position="1240"/>
        <end position="1430"/>
    </location>
</feature>
<feature type="region of interest" description="Disordered" evidence="1">
    <location>
        <begin position="1520"/>
        <end position="1541"/>
    </location>
</feature>
<dbReference type="GO" id="GO:0005634">
    <property type="term" value="C:nucleus"/>
    <property type="evidence" value="ECO:0007669"/>
    <property type="project" value="TreeGrafter"/>
</dbReference>
<feature type="compositionally biased region" description="Polar residues" evidence="1">
    <location>
        <begin position="1525"/>
        <end position="1541"/>
    </location>
</feature>
<feature type="compositionally biased region" description="Polar residues" evidence="1">
    <location>
        <begin position="1259"/>
        <end position="1287"/>
    </location>
</feature>
<feature type="region of interest" description="Disordered" evidence="1">
    <location>
        <begin position="1001"/>
        <end position="1031"/>
    </location>
</feature>
<feature type="compositionally biased region" description="Low complexity" evidence="1">
    <location>
        <begin position="1288"/>
        <end position="1302"/>
    </location>
</feature>
<sequence>MERGREARKVSMAAPSGLPRRRHRGSGLRDSPDEDGPAELQETARLRDRKKERERERERERDRERLTRKKRRRGDRLMRAGNREDGPEDSTDESVNEEEEEEYEEDGGGSLRMLPPIPASNSSPSPSNQHQNHHHRRSFPSTKMFRPASPWKPADEMIGVPVPRKARSASTKRAHDCWVSGSGGDHLHRQASTSPARSSLVSATASPSRISPSSSNISIRKRMKLINANKHRTPPKASSSKAASSNHEEIEFEIAEVLYGLMRQPPGSSKPDGGLNEALNKSASDSKSRVSSPVSASAPQQPSSLPPQDAGSSAMVTTVPKRKRPRPVNCSDENVGFPSQADLITKPDVEQALKAEIMSPNLEKNVKPELTNGRVSPDLEQSRADSASKQNVDSKKPVKKTSPVYESLRSEPVVVALKAEDANSIKRDSPRDRFGDNGEDNLESNVSGLGLKREDKFQIDLMAPPPALKLSPERDGKIEYVSAEPKKSIPDLEGQELKPTVKDAEKTKLNSNGSRNLAETDSPFKRGIIEESEVLKASFSKERFTELQLSNSEKNVGDGGRANAVENRQQVHKQHQQAQPHLSRAPTGDEGTEDKTVHAASSLPSAMSMAAWQGGLPPYGYMTPLQGVVSMDGSSAPIQVCLLPPQFVNQPRPKRCATHCYIAQNISYYQQFTRMSPFWSAAAGSATTLYGAKQCNLSVVPPLELHGSTGVRGVNPVHDRSLGVSNGSTTVKDKPSQGPNMTDTAQRKQILLQPSVPAGAPSNLMQGPAFIFPLSQQQAAVAASALTTTMKNPSAGAAPTGNSNTGAGSAPSSVPATMSFNYPNMAANETQYLAILQNNPYQFPFPTHASAPPVYRGAHPQAMPFFNGSFYSPQMLHPSQLQQPQQSAHHGHQPPPGQNIGHSGGSSSSQKHLQNHPQKTQGNGISAGAANMKQSFPSPKNRSSQLPLQQQNQHLTEAASEESPSTTDSRGSRSYTEGLNLPIHAQNFALMSPSVSVGGATNIANGVSNGNHQKNGNHSEKKPQQQQQGLKAGIDTMPSHQGFAVSFASLNGGGPPAIDIASMGQSHAILQNFPDAARHSYQVMAAAAQAHQKKNFRMAEEVKKGSGGDASNAEERKSMVSKGGLSNVGLSIAFSRSDLPDSAATVNNVVDSSSRNLKVGSGPGRTSGPLLSNSLNFQHQQSQQQQKPQLIQLHKQPQQYMAAAARGKTPSMSNGSAYPDHLPTNAAAAAKLTNSLSAFQQSHASASGGSSSPTQSPQWKNSARTSISQVQSPVLMSSNAASVKNHYQQQSQLSQQSQMQISFGGCNPKPLTAGQGQQLPAGHQGPSQVLVGSSVASSNYRSGGSPRTTTSAGMVTNKAPQSSSLSPSASLQVKSSTMPSRSSSPVGARNVPSAPGNSSMGMPQGSSGCKPQQQYQQQQQQQQQIKTQLSKQGAQQAQTLFPSYLQTGQGPNSSNSAASVAVASSGYVPRRRPETQSQPQSISPSGSSSTGMLSMCSSTSAVTSDPAKALAVAAAAGNNIKGASHGTSNSGATRPSVQLQHLPTSFPYMHVVPAKPAQQKQPTGE</sequence>
<feature type="region of interest" description="Disordered" evidence="1">
    <location>
        <begin position="874"/>
        <end position="976"/>
    </location>
</feature>
<feature type="region of interest" description="Disordered" evidence="1">
    <location>
        <begin position="1444"/>
        <end position="1498"/>
    </location>
</feature>
<feature type="compositionally biased region" description="Polar residues" evidence="1">
    <location>
        <begin position="1325"/>
        <end position="1354"/>
    </location>
</feature>
<feature type="region of interest" description="Disordered" evidence="1">
    <location>
        <begin position="355"/>
        <end position="446"/>
    </location>
</feature>
<accession>A0A7N0VLL1</accession>
<reference evidence="2" key="1">
    <citation type="submission" date="2021-01" db="UniProtKB">
        <authorList>
            <consortium name="EnsemblPlants"/>
        </authorList>
    </citation>
    <scope>IDENTIFICATION</scope>
</reference>
<feature type="compositionally biased region" description="Low complexity" evidence="1">
    <location>
        <begin position="206"/>
        <end position="218"/>
    </location>
</feature>
<protein>
    <recommendedName>
        <fullName evidence="4">Time for coffee</fullName>
    </recommendedName>
</protein>